<gene>
    <name evidence="2" type="ORF">SJ059_25110</name>
</gene>
<evidence type="ECO:0000259" key="1">
    <source>
        <dbReference type="Pfam" id="PF01609"/>
    </source>
</evidence>
<dbReference type="GO" id="GO:0003677">
    <property type="term" value="F:DNA binding"/>
    <property type="evidence" value="ECO:0007669"/>
    <property type="project" value="InterPro"/>
</dbReference>
<dbReference type="Pfam" id="PF01609">
    <property type="entry name" value="DDE_Tnp_1"/>
    <property type="match status" value="1"/>
</dbReference>
<dbReference type="AlphaFoldDB" id="A0AAW9ECH8"/>
<reference evidence="2" key="1">
    <citation type="submission" date="2023-11" db="EMBL/GenBank/DDBJ databases">
        <title>Detection of rare carbapenemases in Enterobacterales - comparison of two colorimetric and two CIM-based carbapenemase assays.</title>
        <authorList>
            <person name="Schaffarczyk L."/>
            <person name="Noster J."/>
            <person name="Stelzer Y."/>
            <person name="Sattler J."/>
            <person name="Gatermann S."/>
            <person name="Hamprecht A."/>
        </authorList>
    </citation>
    <scope>NUCLEOTIDE SEQUENCE</scope>
    <source>
        <strain evidence="2">CIM-Cont-037</strain>
    </source>
</reference>
<feature type="non-terminal residue" evidence="2">
    <location>
        <position position="1"/>
    </location>
</feature>
<accession>A0AAW9ECH8</accession>
<dbReference type="GO" id="GO:0004803">
    <property type="term" value="F:transposase activity"/>
    <property type="evidence" value="ECO:0007669"/>
    <property type="project" value="InterPro"/>
</dbReference>
<dbReference type="EMBL" id="JAWZZT010000121">
    <property type="protein sequence ID" value="MDX7017719.1"/>
    <property type="molecule type" value="Genomic_DNA"/>
</dbReference>
<dbReference type="GO" id="GO:0006313">
    <property type="term" value="P:DNA transposition"/>
    <property type="evidence" value="ECO:0007669"/>
    <property type="project" value="InterPro"/>
</dbReference>
<proteinExistence type="predicted"/>
<name>A0AAW9ECH8_KLEAE</name>
<comment type="caution">
    <text evidence="2">The sequence shown here is derived from an EMBL/GenBank/DDBJ whole genome shotgun (WGS) entry which is preliminary data.</text>
</comment>
<dbReference type="InterPro" id="IPR002559">
    <property type="entry name" value="Transposase_11"/>
</dbReference>
<protein>
    <submittedName>
        <fullName evidence="2">Transposase</fullName>
    </submittedName>
</protein>
<dbReference type="Proteomes" id="UP001279012">
    <property type="component" value="Unassembled WGS sequence"/>
</dbReference>
<feature type="domain" description="Transposase IS4-like" evidence="1">
    <location>
        <begin position="13"/>
        <end position="133"/>
    </location>
</feature>
<feature type="non-terminal residue" evidence="2">
    <location>
        <position position="150"/>
    </location>
</feature>
<evidence type="ECO:0000313" key="2">
    <source>
        <dbReference type="EMBL" id="MDX7017719.1"/>
    </source>
</evidence>
<sequence>KKLLTKSKLTSITIDIDSSVINVEGHQEGASKGYNPKKLGNRCYNIQFAFCDELKAYVTGFVRSGNTYTANGAAEMIKEIVANIKSDDLEILFRMDSGYFDEKIIETIESLGCKYLIKAKSYSTLTSQATNSSIVFVKGEEGRETTELYT</sequence>
<organism evidence="2 3">
    <name type="scientific">Klebsiella aerogenes</name>
    <name type="common">Enterobacter aerogenes</name>
    <dbReference type="NCBI Taxonomy" id="548"/>
    <lineage>
        <taxon>Bacteria</taxon>
        <taxon>Pseudomonadati</taxon>
        <taxon>Pseudomonadota</taxon>
        <taxon>Gammaproteobacteria</taxon>
        <taxon>Enterobacterales</taxon>
        <taxon>Enterobacteriaceae</taxon>
        <taxon>Klebsiella/Raoultella group</taxon>
        <taxon>Klebsiella</taxon>
    </lineage>
</organism>
<evidence type="ECO:0000313" key="3">
    <source>
        <dbReference type="Proteomes" id="UP001279012"/>
    </source>
</evidence>